<dbReference type="SUPFAM" id="SSF51735">
    <property type="entry name" value="NAD(P)-binding Rossmann-fold domains"/>
    <property type="match status" value="1"/>
</dbReference>
<evidence type="ECO:0000313" key="2">
    <source>
        <dbReference type="EMBL" id="TBW59398.1"/>
    </source>
</evidence>
<comment type="caution">
    <text evidence="2">The sequence shown here is derived from an EMBL/GenBank/DDBJ whole genome shotgun (WGS) entry which is preliminary data.</text>
</comment>
<dbReference type="InterPro" id="IPR036291">
    <property type="entry name" value="NAD(P)-bd_dom_sf"/>
</dbReference>
<accession>A0ABY1ZU40</accession>
<dbReference type="PANTHER" id="PTHR48079:SF6">
    <property type="entry name" value="NAD(P)-BINDING DOMAIN-CONTAINING PROTEIN-RELATED"/>
    <property type="match status" value="1"/>
</dbReference>
<dbReference type="EMBL" id="SJDL01000001">
    <property type="protein sequence ID" value="TBW59398.1"/>
    <property type="molecule type" value="Genomic_DNA"/>
</dbReference>
<proteinExistence type="predicted"/>
<reference evidence="2 3" key="1">
    <citation type="submission" date="2019-02" db="EMBL/GenBank/DDBJ databases">
        <title>Marinobacter halodurans sp. nov., a marine bacterium isolated from sea tidal flat.</title>
        <authorList>
            <person name="Yoo Y."/>
            <person name="Lee D.W."/>
            <person name="Kim B.S."/>
            <person name="Kim J.-J."/>
        </authorList>
    </citation>
    <scope>NUCLEOTIDE SEQUENCE [LARGE SCALE GENOMIC DNA]</scope>
    <source>
        <strain evidence="2 3">YJ-S3-2</strain>
    </source>
</reference>
<dbReference type="Pfam" id="PF01370">
    <property type="entry name" value="Epimerase"/>
    <property type="match status" value="1"/>
</dbReference>
<evidence type="ECO:0000259" key="1">
    <source>
        <dbReference type="Pfam" id="PF01370"/>
    </source>
</evidence>
<evidence type="ECO:0000313" key="3">
    <source>
        <dbReference type="Proteomes" id="UP000313645"/>
    </source>
</evidence>
<protein>
    <submittedName>
        <fullName evidence="2">NAD-dependent epimerase/dehydratase family protein</fullName>
    </submittedName>
</protein>
<gene>
    <name evidence="2" type="ORF">EZI54_00090</name>
</gene>
<dbReference type="PANTHER" id="PTHR48079">
    <property type="entry name" value="PROTEIN YEEZ"/>
    <property type="match status" value="1"/>
</dbReference>
<keyword evidence="3" id="KW-1185">Reference proteome</keyword>
<feature type="domain" description="NAD-dependent epimerase/dehydratase" evidence="1">
    <location>
        <begin position="3"/>
        <end position="228"/>
    </location>
</feature>
<dbReference type="InterPro" id="IPR001509">
    <property type="entry name" value="Epimerase_deHydtase"/>
</dbReference>
<dbReference type="RefSeq" id="WP_131477815.1">
    <property type="nucleotide sequence ID" value="NZ_SJDL01000001.1"/>
</dbReference>
<dbReference type="Proteomes" id="UP000313645">
    <property type="component" value="Unassembled WGS sequence"/>
</dbReference>
<name>A0ABY1ZU40_9GAMM</name>
<dbReference type="InterPro" id="IPR051783">
    <property type="entry name" value="NAD(P)-dependent_oxidoreduct"/>
</dbReference>
<dbReference type="Gene3D" id="3.40.50.720">
    <property type="entry name" value="NAD(P)-binding Rossmann-like Domain"/>
    <property type="match status" value="1"/>
</dbReference>
<organism evidence="2 3">
    <name type="scientific">Marinobacter halodurans</name>
    <dbReference type="NCBI Taxonomy" id="2528979"/>
    <lineage>
        <taxon>Bacteria</taxon>
        <taxon>Pseudomonadati</taxon>
        <taxon>Pseudomonadota</taxon>
        <taxon>Gammaproteobacteria</taxon>
        <taxon>Pseudomonadales</taxon>
        <taxon>Marinobacteraceae</taxon>
        <taxon>Marinobacter</taxon>
    </lineage>
</organism>
<sequence>MRVLVTGANGHIGSHVVRQLIEQGHSARAFVRPSADLRGLEGLDVDLFRGDIMDAQALTEAAQGMDAIIHMAAVYKTIARSPDEIVEPAIQGARNVFAAAQANRIQRIVYTSSVASVGFSYDPQELRTGDDWNNDPSNPYYIAKTRSEQTAQKLAEESGIHLVVICPAIVLGPGDYRVTPSNQLVMDWLNGVGQTYPGGLNLVDVRDVAAAHVAALTRGENRRRYVVGGENVEVRQAALLLKRLTGIKPMHLPFGRGMLLWSAKWTERVCRLFGVTPPFTYDLVYEVAERYAYIDTRETNETFGLAPRNAEQTLQACIQWLLDQGRLKPRAADQVRAALGSQ</sequence>